<feature type="transmembrane region" description="Helical" evidence="1">
    <location>
        <begin position="97"/>
        <end position="119"/>
    </location>
</feature>
<keyword evidence="1" id="KW-1133">Transmembrane helix</keyword>
<dbReference type="EMBL" id="CP133720">
    <property type="protein sequence ID" value="WMW78910.1"/>
    <property type="molecule type" value="Genomic_DNA"/>
</dbReference>
<protein>
    <recommendedName>
        <fullName evidence="5">DUF4124 domain-containing protein</fullName>
    </recommendedName>
</protein>
<evidence type="ECO:0008006" key="5">
    <source>
        <dbReference type="Google" id="ProtNLM"/>
    </source>
</evidence>
<evidence type="ECO:0000313" key="3">
    <source>
        <dbReference type="EMBL" id="WMW78910.1"/>
    </source>
</evidence>
<evidence type="ECO:0000256" key="1">
    <source>
        <dbReference type="SAM" id="Phobius"/>
    </source>
</evidence>
<evidence type="ECO:0000313" key="4">
    <source>
        <dbReference type="Proteomes" id="UP001181355"/>
    </source>
</evidence>
<accession>A0ABY9RF18</accession>
<dbReference type="Proteomes" id="UP001181355">
    <property type="component" value="Chromosome"/>
</dbReference>
<keyword evidence="4" id="KW-1185">Reference proteome</keyword>
<feature type="chain" id="PRO_5046723468" description="DUF4124 domain-containing protein" evidence="2">
    <location>
        <begin position="23"/>
        <end position="134"/>
    </location>
</feature>
<feature type="signal peptide" evidence="2">
    <location>
        <begin position="1"/>
        <end position="22"/>
    </location>
</feature>
<dbReference type="RefSeq" id="WP_309480412.1">
    <property type="nucleotide sequence ID" value="NZ_CP133720.1"/>
</dbReference>
<organism evidence="3 4">
    <name type="scientific">Undibacterium cyanobacteriorum</name>
    <dbReference type="NCBI Taxonomy" id="3073561"/>
    <lineage>
        <taxon>Bacteria</taxon>
        <taxon>Pseudomonadati</taxon>
        <taxon>Pseudomonadota</taxon>
        <taxon>Betaproteobacteria</taxon>
        <taxon>Burkholderiales</taxon>
        <taxon>Oxalobacteraceae</taxon>
        <taxon>Undibacterium</taxon>
    </lineage>
</organism>
<proteinExistence type="predicted"/>
<sequence length="134" mass="14923">MTYFFRFLFLFAAIIVSSDVSAQAFVCSDAQGQRSFSSTPCDKKGLQNAPKQAAPTNPKVINAMVITDKPKNNGHDATVLPGQIKMERESRYGTPTAIFLLTMMSATAGLFILLFMRFFRAHHGKLTLKRTDRD</sequence>
<name>A0ABY9RF18_9BURK</name>
<reference evidence="3" key="1">
    <citation type="submission" date="2023-09" db="EMBL/GenBank/DDBJ databases">
        <title>Undibacterium sp. 20NA77.5 isolated from freshwater.</title>
        <authorList>
            <person name="Le V."/>
            <person name="Ko S.-R."/>
            <person name="Ahn C.-Y."/>
            <person name="Oh H.-M."/>
        </authorList>
    </citation>
    <scope>NUCLEOTIDE SEQUENCE</scope>
    <source>
        <strain evidence="3">20NA77.5</strain>
    </source>
</reference>
<keyword evidence="1" id="KW-0472">Membrane</keyword>
<evidence type="ECO:0000256" key="2">
    <source>
        <dbReference type="SAM" id="SignalP"/>
    </source>
</evidence>
<gene>
    <name evidence="3" type="ORF">RF679_09545</name>
</gene>
<keyword evidence="2" id="KW-0732">Signal</keyword>
<keyword evidence="1" id="KW-0812">Transmembrane</keyword>